<evidence type="ECO:0000256" key="1">
    <source>
        <dbReference type="SAM" id="MobiDB-lite"/>
    </source>
</evidence>
<reference evidence="2" key="1">
    <citation type="submission" date="2013-03" db="EMBL/GenBank/DDBJ databases">
        <title>Genome Sequence of the Profundibacterium mesophilum strain KAUST100406-0324T from Red Sea, a novel genus in the family Rhodobacteraceae.</title>
        <authorList>
            <person name="Essack M."/>
            <person name="Alam I."/>
            <person name="Lafi F."/>
            <person name="Alawi W."/>
            <person name="Kamanu F."/>
            <person name="Al-Suwailem A."/>
            <person name="Lee O.O."/>
            <person name="Xu Y."/>
            <person name="Bajic V."/>
            <person name="Qian P.-Y."/>
            <person name="Archer J."/>
        </authorList>
    </citation>
    <scope>NUCLEOTIDE SEQUENCE</scope>
    <source>
        <strain evidence="2">KAUST100406-0324</strain>
    </source>
</reference>
<gene>
    <name evidence="2" type="ORF">PMES_00419</name>
</gene>
<feature type="compositionally biased region" description="Basic and acidic residues" evidence="1">
    <location>
        <begin position="125"/>
        <end position="137"/>
    </location>
</feature>
<feature type="region of interest" description="Disordered" evidence="1">
    <location>
        <begin position="220"/>
        <end position="244"/>
    </location>
</feature>
<evidence type="ECO:0000313" key="3">
    <source>
        <dbReference type="Proteomes" id="UP000698242"/>
    </source>
</evidence>
<feature type="region of interest" description="Disordered" evidence="1">
    <location>
        <begin position="101"/>
        <end position="162"/>
    </location>
</feature>
<evidence type="ECO:0000313" key="2">
    <source>
        <dbReference type="EMBL" id="KAF0677105.1"/>
    </source>
</evidence>
<sequence>MAAWTSDSVRRGKTPARDRPMRGPGEPCRIVTAGSPPDISTAGGGAGVPFRATEDAMAAMSMPSSRASRSRASPSRIGVMPRASATRTAACSEACGMAMNRNSDWSGRAGEEVESSLRATSGRPEPSRSARYDRYDRSSPAVGSATVGPEAMAAGSSPGTSGIASVTIRAPSAACASPPPLMRESRRRTLFIALIERPEARRSRFTSMTSFRGGMALAWAAARNRRPRSGRGQDRPVRPRRPYA</sequence>
<name>A0A921NSE4_9RHOB</name>
<dbReference type="AlphaFoldDB" id="A0A921NSE4"/>
<proteinExistence type="predicted"/>
<accession>A0A921NSE4</accession>
<feature type="region of interest" description="Disordered" evidence="1">
    <location>
        <begin position="1"/>
        <end position="86"/>
    </location>
</feature>
<keyword evidence="3" id="KW-1185">Reference proteome</keyword>
<protein>
    <submittedName>
        <fullName evidence="2">Uncharacterized protein</fullName>
    </submittedName>
</protein>
<dbReference type="Proteomes" id="UP000698242">
    <property type="component" value="Unassembled WGS sequence"/>
</dbReference>
<dbReference type="EMBL" id="APKE01000007">
    <property type="protein sequence ID" value="KAF0677105.1"/>
    <property type="molecule type" value="Genomic_DNA"/>
</dbReference>
<comment type="caution">
    <text evidence="2">The sequence shown here is derived from an EMBL/GenBank/DDBJ whole genome shotgun (WGS) entry which is preliminary data.</text>
</comment>
<feature type="compositionally biased region" description="Low complexity" evidence="1">
    <location>
        <begin position="56"/>
        <end position="76"/>
    </location>
</feature>
<organism evidence="2 3">
    <name type="scientific">Profundibacterium mesophilum KAUST100406-0324</name>
    <dbReference type="NCBI Taxonomy" id="1037889"/>
    <lineage>
        <taxon>Bacteria</taxon>
        <taxon>Pseudomonadati</taxon>
        <taxon>Pseudomonadota</taxon>
        <taxon>Alphaproteobacteria</taxon>
        <taxon>Rhodobacterales</taxon>
        <taxon>Roseobacteraceae</taxon>
        <taxon>Profundibacterium</taxon>
    </lineage>
</organism>